<evidence type="ECO:0000256" key="2">
    <source>
        <dbReference type="SAM" id="MobiDB-lite"/>
    </source>
</evidence>
<evidence type="ECO:0000313" key="5">
    <source>
        <dbReference type="Proteomes" id="UP000613401"/>
    </source>
</evidence>
<feature type="region of interest" description="Disordered" evidence="2">
    <location>
        <begin position="553"/>
        <end position="593"/>
    </location>
</feature>
<dbReference type="PANTHER" id="PTHR15665:SF1">
    <property type="entry name" value="PROTEIN ASTEROID HOMOLOG 1"/>
    <property type="match status" value="1"/>
</dbReference>
<organism evidence="4 5">
    <name type="scientific">Colletotrichum gloeosporioides</name>
    <name type="common">Anthracnose fungus</name>
    <name type="synonym">Glomerella cingulata</name>
    <dbReference type="NCBI Taxonomy" id="474922"/>
    <lineage>
        <taxon>Eukaryota</taxon>
        <taxon>Fungi</taxon>
        <taxon>Dikarya</taxon>
        <taxon>Ascomycota</taxon>
        <taxon>Pezizomycotina</taxon>
        <taxon>Sordariomycetes</taxon>
        <taxon>Hypocreomycetidae</taxon>
        <taxon>Glomerellales</taxon>
        <taxon>Glomerellaceae</taxon>
        <taxon>Colletotrichum</taxon>
        <taxon>Colletotrichum gloeosporioides species complex</taxon>
    </lineage>
</organism>
<comment type="caution">
    <text evidence="4">The sequence shown here is derived from an EMBL/GenBank/DDBJ whole genome shotgun (WGS) entry which is preliminary data.</text>
</comment>
<name>A0A8H4CGA0_COLGL</name>
<dbReference type="Proteomes" id="UP000613401">
    <property type="component" value="Unassembled WGS sequence"/>
</dbReference>
<evidence type="ECO:0000256" key="1">
    <source>
        <dbReference type="ARBA" id="ARBA00007398"/>
    </source>
</evidence>
<dbReference type="RefSeq" id="XP_045262483.1">
    <property type="nucleotide sequence ID" value="XM_045413287.1"/>
</dbReference>
<proteinExistence type="inferred from homology"/>
<dbReference type="GeneID" id="69020550"/>
<gene>
    <name evidence="4" type="ORF">GCG54_00013434</name>
</gene>
<dbReference type="Pfam" id="PF12813">
    <property type="entry name" value="XPG_I_2"/>
    <property type="match status" value="1"/>
</dbReference>
<feature type="domain" description="Asteroid" evidence="3">
    <location>
        <begin position="149"/>
        <end position="390"/>
    </location>
</feature>
<protein>
    <recommendedName>
        <fullName evidence="3">Asteroid domain-containing protein</fullName>
    </recommendedName>
</protein>
<reference evidence="4" key="1">
    <citation type="journal article" date="2020" name="Phytopathology">
        <title>Genome sequence and comparative analysis of Colletotrichum gloeosporioides isolated from Liriodendron leaves.</title>
        <authorList>
            <person name="Fu F.F."/>
            <person name="Hao Z."/>
            <person name="Wang P."/>
            <person name="Lu Y."/>
            <person name="Xue L.J."/>
            <person name="Wei G."/>
            <person name="Tian Y."/>
            <person name="Baishi H."/>
            <person name="Xu H."/>
            <person name="Shi J."/>
            <person name="Cheng T."/>
            <person name="Wang G."/>
            <person name="Yi Y."/>
            <person name="Chen J."/>
        </authorList>
    </citation>
    <scope>NUCLEOTIDE SEQUENCE</scope>
    <source>
        <strain evidence="4">Lc1</strain>
    </source>
</reference>
<dbReference type="PANTHER" id="PTHR15665">
    <property type="entry name" value="ASTEROID PROTEIN"/>
    <property type="match status" value="1"/>
</dbReference>
<feature type="compositionally biased region" description="Basic and acidic residues" evidence="2">
    <location>
        <begin position="569"/>
        <end position="582"/>
    </location>
</feature>
<comment type="similarity">
    <text evidence="1">Belongs to the asteroid family.</text>
</comment>
<dbReference type="Gene3D" id="3.40.50.1010">
    <property type="entry name" value="5'-nuclease"/>
    <property type="match status" value="1"/>
</dbReference>
<dbReference type="InterPro" id="IPR026832">
    <property type="entry name" value="Asteroid"/>
</dbReference>
<sequence length="593" mass="64946">MGIPHLIHHLAPYGVLAPVDGDRVVIDGPALAYHIYHLCTRSSTGLPSYQLLSDTTIAWLEKLTSHKISMYRALAKAPPAAIYFDGFLPPSKIPVRLDRILRTSTQLKLFHSTFPNACSAKQVSVTYHRQPPLFPTDAPKREQPLTPPPPFLVAAVVDKLSQSDKYADLVRLVPGEADAYCADDVLKNGGTIVTSDSDLTIHDLNEGAVVFFKDLHIGSADGNDGLLGLKFCPSDVEKRLKLPEGQGMRRFGYELSKSSRPKFSQVLESCKGDVNDPEDFHSFCKPYEALDTTDWSAVPVLGSLKNPKLDARLSEIVLQFVGYSGASAASSEEKGAEGCMMCLPPLLDCPARASAWDSSASVRQLAYSLASLLKAGASPPVREYRRVYNGMNQGKNIIILPRTSIKDYTDFLYDTLSQVKDSLGEAESLWQTVALQQVLACSKVDGKYDVCVGAVKQALSVEAGSGLIPWDVVHLSAQVQAMLYSLRLLSQVLVLLEVVKPAKMPKGLGRLRDLLKTLPSLTEWPTVDGTKALLDKGNLARLAEALEIPESDLLPAKEAKNRKKKRKKMAETEHQALPEKKRSSNPFDVLDDE</sequence>
<dbReference type="InterPro" id="IPR039436">
    <property type="entry name" value="Asteroid_dom"/>
</dbReference>
<dbReference type="SUPFAM" id="SSF88723">
    <property type="entry name" value="PIN domain-like"/>
    <property type="match status" value="1"/>
</dbReference>
<keyword evidence="5" id="KW-1185">Reference proteome</keyword>
<accession>A0A8H4CGA0</accession>
<dbReference type="EMBL" id="WVTB01000055">
    <property type="protein sequence ID" value="KAF3803324.1"/>
    <property type="molecule type" value="Genomic_DNA"/>
</dbReference>
<dbReference type="InterPro" id="IPR029060">
    <property type="entry name" value="PIN-like_dom_sf"/>
</dbReference>
<evidence type="ECO:0000313" key="4">
    <source>
        <dbReference type="EMBL" id="KAF3803324.1"/>
    </source>
</evidence>
<evidence type="ECO:0000259" key="3">
    <source>
        <dbReference type="Pfam" id="PF12813"/>
    </source>
</evidence>
<dbReference type="AlphaFoldDB" id="A0A8H4CGA0"/>
<reference evidence="4" key="2">
    <citation type="submission" date="2020-03" db="EMBL/GenBank/DDBJ databases">
        <authorList>
            <person name="Fu F.-F."/>
            <person name="Chen J."/>
        </authorList>
    </citation>
    <scope>NUCLEOTIDE SEQUENCE</scope>
    <source>
        <strain evidence="4">Lc1</strain>
    </source>
</reference>